<proteinExistence type="predicted"/>
<evidence type="ECO:0000313" key="1">
    <source>
        <dbReference type="EMBL" id="SHF40412.1"/>
    </source>
</evidence>
<dbReference type="Pfam" id="PF20121">
    <property type="entry name" value="DUF6511"/>
    <property type="match status" value="1"/>
</dbReference>
<organism evidence="1 2">
    <name type="scientific">Ruegeria intermedia</name>
    <dbReference type="NCBI Taxonomy" id="996115"/>
    <lineage>
        <taxon>Bacteria</taxon>
        <taxon>Pseudomonadati</taxon>
        <taxon>Pseudomonadota</taxon>
        <taxon>Alphaproteobacteria</taxon>
        <taxon>Rhodobacterales</taxon>
        <taxon>Roseobacteraceae</taxon>
        <taxon>Ruegeria</taxon>
    </lineage>
</organism>
<protein>
    <submittedName>
        <fullName evidence="1">Uncharacterized protein</fullName>
    </submittedName>
</protein>
<dbReference type="OrthoDB" id="7360705at2"/>
<gene>
    <name evidence="1" type="ORF">SAMN05444279_13714</name>
</gene>
<evidence type="ECO:0000313" key="2">
    <source>
        <dbReference type="Proteomes" id="UP000325134"/>
    </source>
</evidence>
<keyword evidence="2" id="KW-1185">Reference proteome</keyword>
<dbReference type="RefSeq" id="WP_149777346.1">
    <property type="nucleotide sequence ID" value="NZ_FQVK01000037.1"/>
</dbReference>
<dbReference type="EMBL" id="FQVK01000037">
    <property type="protein sequence ID" value="SHF40412.1"/>
    <property type="molecule type" value="Genomic_DNA"/>
</dbReference>
<dbReference type="Proteomes" id="UP000325134">
    <property type="component" value="Unassembled WGS sequence"/>
</dbReference>
<name>A0A1M5BE11_9RHOB</name>
<sequence>MIDPDARERQALQTAMKFMGELMAEIGWATRFNELSAEQAQALAEAAIDGFQEAMAASTPKTDLEVPF</sequence>
<dbReference type="AlphaFoldDB" id="A0A1M5BE11"/>
<accession>A0A1M5BE11</accession>
<dbReference type="InterPro" id="IPR045422">
    <property type="entry name" value="DUF6511"/>
</dbReference>
<reference evidence="1 2" key="1">
    <citation type="submission" date="2016-11" db="EMBL/GenBank/DDBJ databases">
        <authorList>
            <person name="Varghese N."/>
            <person name="Submissions S."/>
        </authorList>
    </citation>
    <scope>NUCLEOTIDE SEQUENCE [LARGE SCALE GENOMIC DNA]</scope>
    <source>
        <strain evidence="1 2">DSM 29341</strain>
    </source>
</reference>